<dbReference type="KEGG" id="spu:580569"/>
<dbReference type="OrthoDB" id="6093553at2759"/>
<feature type="domain" description="UBA-like" evidence="2">
    <location>
        <begin position="55"/>
        <end position="100"/>
    </location>
</feature>
<evidence type="ECO:0000313" key="3">
    <source>
        <dbReference type="EnsemblMetazoa" id="XP_785714"/>
    </source>
</evidence>
<dbReference type="PANTHER" id="PTHR31993:SF4">
    <property type="entry name" value="UBA-LIKE DOMAIN-CONTAINING PROTEIN"/>
    <property type="match status" value="1"/>
</dbReference>
<sequence length="183" mass="20217">MVANTSLFCMQRHCTRIFYASKVYAVLNCCPGFGVNSGLRVEFAVRNLSKMEALLKEQIMISQFVSAAGCNPDQARQILQKTHWQFETALSVFFQEAAIPANNHQYYRQGGHSIHAPANTPATPPNFPDILTSFSRMGATPTDKCLGASPMAMATSPIQTVQLQPSCFARPNSKQSMEVEPQR</sequence>
<name>A0A7M7RE36_STRPU</name>
<dbReference type="InterPro" id="IPR039310">
    <property type="entry name" value="UBALD1/2"/>
</dbReference>
<protein>
    <recommendedName>
        <fullName evidence="2">UBA-like domain-containing protein</fullName>
    </recommendedName>
</protein>
<dbReference type="GeneID" id="580569"/>
<dbReference type="InParanoid" id="A0A7M7RE36"/>
<dbReference type="CDD" id="cd14343">
    <property type="entry name" value="UBA_F100B_like"/>
    <property type="match status" value="1"/>
</dbReference>
<evidence type="ECO:0000256" key="1">
    <source>
        <dbReference type="ARBA" id="ARBA00006090"/>
    </source>
</evidence>
<dbReference type="InterPro" id="IPR009060">
    <property type="entry name" value="UBA-like_sf"/>
</dbReference>
<dbReference type="SUPFAM" id="SSF46934">
    <property type="entry name" value="UBA-like"/>
    <property type="match status" value="1"/>
</dbReference>
<dbReference type="RefSeq" id="XP_785714.2">
    <property type="nucleotide sequence ID" value="XM_780621.5"/>
</dbReference>
<organism evidence="3 4">
    <name type="scientific">Strongylocentrotus purpuratus</name>
    <name type="common">Purple sea urchin</name>
    <dbReference type="NCBI Taxonomy" id="7668"/>
    <lineage>
        <taxon>Eukaryota</taxon>
        <taxon>Metazoa</taxon>
        <taxon>Echinodermata</taxon>
        <taxon>Eleutherozoa</taxon>
        <taxon>Echinozoa</taxon>
        <taxon>Echinoidea</taxon>
        <taxon>Euechinoidea</taxon>
        <taxon>Echinacea</taxon>
        <taxon>Camarodonta</taxon>
        <taxon>Echinidea</taxon>
        <taxon>Strongylocentrotidae</taxon>
        <taxon>Strongylocentrotus</taxon>
    </lineage>
</organism>
<dbReference type="PANTHER" id="PTHR31993">
    <property type="entry name" value="UBA-LIKE DOMAIN-CONTAINING PROTEIN 2"/>
    <property type="match status" value="1"/>
</dbReference>
<reference evidence="4" key="1">
    <citation type="submission" date="2015-02" db="EMBL/GenBank/DDBJ databases">
        <title>Genome sequencing for Strongylocentrotus purpuratus.</title>
        <authorList>
            <person name="Murali S."/>
            <person name="Liu Y."/>
            <person name="Vee V."/>
            <person name="English A."/>
            <person name="Wang M."/>
            <person name="Skinner E."/>
            <person name="Han Y."/>
            <person name="Muzny D.M."/>
            <person name="Worley K.C."/>
            <person name="Gibbs R.A."/>
        </authorList>
    </citation>
    <scope>NUCLEOTIDE SEQUENCE</scope>
</reference>
<keyword evidence="4" id="KW-1185">Reference proteome</keyword>
<proteinExistence type="inferred from homology"/>
<evidence type="ECO:0000259" key="2">
    <source>
        <dbReference type="Pfam" id="PF22566"/>
    </source>
</evidence>
<dbReference type="OMA" id="TCNGNHA"/>
<evidence type="ECO:0000313" key="4">
    <source>
        <dbReference type="Proteomes" id="UP000007110"/>
    </source>
</evidence>
<dbReference type="Gene3D" id="1.10.8.10">
    <property type="entry name" value="DNA helicase RuvA subunit, C-terminal domain"/>
    <property type="match status" value="1"/>
</dbReference>
<dbReference type="InterPro" id="IPR054109">
    <property type="entry name" value="UBA_8"/>
</dbReference>
<dbReference type="FunCoup" id="A0A7M7RE36">
    <property type="interactions" value="1280"/>
</dbReference>
<dbReference type="Proteomes" id="UP000007110">
    <property type="component" value="Unassembled WGS sequence"/>
</dbReference>
<reference evidence="3" key="2">
    <citation type="submission" date="2021-01" db="UniProtKB">
        <authorList>
            <consortium name="EnsemblMetazoa"/>
        </authorList>
    </citation>
    <scope>IDENTIFICATION</scope>
</reference>
<dbReference type="Pfam" id="PF22566">
    <property type="entry name" value="UBA_8"/>
    <property type="match status" value="1"/>
</dbReference>
<comment type="similarity">
    <text evidence="1">Belongs to the UBALD family.</text>
</comment>
<accession>A0A7M7RE36</accession>
<dbReference type="AlphaFoldDB" id="A0A7M7RE36"/>
<dbReference type="EnsemblMetazoa" id="XM_780621">
    <property type="protein sequence ID" value="XP_785714"/>
    <property type="gene ID" value="LOC580569"/>
</dbReference>